<comment type="similarity">
    <text evidence="2 6">Belongs to the ABC-3 integral membrane protein family.</text>
</comment>
<dbReference type="PANTHER" id="PTHR30477">
    <property type="entry name" value="ABC-TRANSPORTER METAL-BINDING PROTEIN"/>
    <property type="match status" value="1"/>
</dbReference>
<dbReference type="GO" id="GO:0043190">
    <property type="term" value="C:ATP-binding cassette (ABC) transporter complex"/>
    <property type="evidence" value="ECO:0007669"/>
    <property type="project" value="InterPro"/>
</dbReference>
<protein>
    <submittedName>
        <fullName evidence="8">Metal ABC transporter permease</fullName>
    </submittedName>
</protein>
<evidence type="ECO:0000313" key="9">
    <source>
        <dbReference type="Proteomes" id="UP000178168"/>
    </source>
</evidence>
<feature type="transmembrane region" description="Helical" evidence="7">
    <location>
        <begin position="133"/>
        <end position="151"/>
    </location>
</feature>
<dbReference type="Gene3D" id="1.10.3470.10">
    <property type="entry name" value="ABC transporter involved in vitamin B12 uptake, BtuC"/>
    <property type="match status" value="1"/>
</dbReference>
<dbReference type="InterPro" id="IPR037294">
    <property type="entry name" value="ABC_BtuC-like"/>
</dbReference>
<dbReference type="SUPFAM" id="SSF81345">
    <property type="entry name" value="ABC transporter involved in vitamin B12 uptake, BtuC"/>
    <property type="match status" value="1"/>
</dbReference>
<evidence type="ECO:0000256" key="2">
    <source>
        <dbReference type="ARBA" id="ARBA00008034"/>
    </source>
</evidence>
<dbReference type="EMBL" id="MHUZ01000001">
    <property type="protein sequence ID" value="OHA86420.1"/>
    <property type="molecule type" value="Genomic_DNA"/>
</dbReference>
<keyword evidence="5 7" id="KW-0472">Membrane</keyword>
<keyword evidence="3 6" id="KW-0812">Transmembrane</keyword>
<feature type="transmembrane region" description="Helical" evidence="7">
    <location>
        <begin position="12"/>
        <end position="33"/>
    </location>
</feature>
<evidence type="ECO:0000256" key="6">
    <source>
        <dbReference type="RuleBase" id="RU003943"/>
    </source>
</evidence>
<keyword evidence="6" id="KW-0813">Transport</keyword>
<proteinExistence type="inferred from homology"/>
<accession>A0A1G2SMV6</accession>
<dbReference type="STRING" id="1802730.A2591_03155"/>
<evidence type="ECO:0000256" key="7">
    <source>
        <dbReference type="SAM" id="Phobius"/>
    </source>
</evidence>
<name>A0A1G2SMV6_9BACT</name>
<dbReference type="GO" id="GO:0010043">
    <property type="term" value="P:response to zinc ion"/>
    <property type="evidence" value="ECO:0007669"/>
    <property type="project" value="TreeGrafter"/>
</dbReference>
<comment type="caution">
    <text evidence="8">The sequence shown here is derived from an EMBL/GenBank/DDBJ whole genome shotgun (WGS) entry which is preliminary data.</text>
</comment>
<organism evidence="8 9">
    <name type="scientific">Candidatus Yonathbacteria bacterium RIFOXYD1_FULL_52_36</name>
    <dbReference type="NCBI Taxonomy" id="1802730"/>
    <lineage>
        <taxon>Bacteria</taxon>
        <taxon>Candidatus Yonathiibacteriota</taxon>
    </lineage>
</organism>
<dbReference type="AlphaFoldDB" id="A0A1G2SMV6"/>
<feature type="transmembrane region" description="Helical" evidence="7">
    <location>
        <begin position="247"/>
        <end position="264"/>
    </location>
</feature>
<feature type="transmembrane region" description="Helical" evidence="7">
    <location>
        <begin position="220"/>
        <end position="241"/>
    </location>
</feature>
<dbReference type="GO" id="GO:0055085">
    <property type="term" value="P:transmembrane transport"/>
    <property type="evidence" value="ECO:0007669"/>
    <property type="project" value="InterPro"/>
</dbReference>
<evidence type="ECO:0000256" key="4">
    <source>
        <dbReference type="ARBA" id="ARBA00022989"/>
    </source>
</evidence>
<feature type="transmembrane region" description="Helical" evidence="7">
    <location>
        <begin position="171"/>
        <end position="189"/>
    </location>
</feature>
<comment type="subcellular location">
    <subcellularLocation>
        <location evidence="6">Cell membrane</location>
        <topology evidence="6">Multi-pass membrane protein</topology>
    </subcellularLocation>
    <subcellularLocation>
        <location evidence="1">Membrane</location>
        <topology evidence="1">Multi-pass membrane protein</topology>
    </subcellularLocation>
</comment>
<reference evidence="8 9" key="1">
    <citation type="journal article" date="2016" name="Nat. Commun.">
        <title>Thousands of microbial genomes shed light on interconnected biogeochemical processes in an aquifer system.</title>
        <authorList>
            <person name="Anantharaman K."/>
            <person name="Brown C.T."/>
            <person name="Hug L.A."/>
            <person name="Sharon I."/>
            <person name="Castelle C.J."/>
            <person name="Probst A.J."/>
            <person name="Thomas B.C."/>
            <person name="Singh A."/>
            <person name="Wilkins M.J."/>
            <person name="Karaoz U."/>
            <person name="Brodie E.L."/>
            <person name="Williams K.H."/>
            <person name="Hubbard S.S."/>
            <person name="Banfield J.F."/>
        </authorList>
    </citation>
    <scope>NUCLEOTIDE SEQUENCE [LARGE SCALE GENOMIC DNA]</scope>
</reference>
<evidence type="ECO:0000256" key="3">
    <source>
        <dbReference type="ARBA" id="ARBA00022692"/>
    </source>
</evidence>
<dbReference type="PANTHER" id="PTHR30477:SF0">
    <property type="entry name" value="METAL TRANSPORT SYSTEM MEMBRANE PROTEIN TM_0125-RELATED"/>
    <property type="match status" value="1"/>
</dbReference>
<keyword evidence="4 7" id="KW-1133">Transmembrane helix</keyword>
<sequence length="266" mass="27738">MLDIFQYDFMVRALLAGVAVAVIAPLIGTFLVVKRYSLMADTLAHVSFAGVAIGLLLGINNPVIAAIIASVIAAVGIERLRGSRKIFGESVLAIFLSGSLAIAVILIGLAQGLNVNVLSYLFGSITTVAESDVLLIGGLAVLVLTTVAVLYKELFFISFDEELAKASGLRVKTLNALLLILAAVTVSLAARIVGVLLVGALMVIPVVSAMQFGRGFRDTMLMAVVLSLVSVVTGLVFSYYLDLASGGTIVVAALILFLLSLVAGKR</sequence>
<dbReference type="Proteomes" id="UP000178168">
    <property type="component" value="Unassembled WGS sequence"/>
</dbReference>
<evidence type="ECO:0000313" key="8">
    <source>
        <dbReference type="EMBL" id="OHA86420.1"/>
    </source>
</evidence>
<feature type="transmembrane region" description="Helical" evidence="7">
    <location>
        <begin position="92"/>
        <end position="113"/>
    </location>
</feature>
<dbReference type="InterPro" id="IPR001626">
    <property type="entry name" value="ABC_TroCD"/>
</dbReference>
<dbReference type="Pfam" id="PF00950">
    <property type="entry name" value="ABC-3"/>
    <property type="match status" value="1"/>
</dbReference>
<gene>
    <name evidence="8" type="ORF">A2591_03155</name>
</gene>
<evidence type="ECO:0000256" key="5">
    <source>
        <dbReference type="ARBA" id="ARBA00023136"/>
    </source>
</evidence>
<evidence type="ECO:0000256" key="1">
    <source>
        <dbReference type="ARBA" id="ARBA00004141"/>
    </source>
</evidence>